<dbReference type="EMBL" id="CP162599">
    <property type="protein sequence ID" value="XDK32698.1"/>
    <property type="molecule type" value="Genomic_DNA"/>
</dbReference>
<dbReference type="RefSeq" id="WP_368653386.1">
    <property type="nucleotide sequence ID" value="NZ_CP162599.1"/>
</dbReference>
<reference evidence="2" key="1">
    <citation type="submission" date="2024-07" db="EMBL/GenBank/DDBJ databases">
        <title>Halotolerant mesophilic bacterium Ornithinibacillus sp. 4-3, sp. nov., isolated from soil.</title>
        <authorList>
            <person name="Sidarenka A.V."/>
            <person name="Guliayeva D.E."/>
            <person name="Leanovich S.I."/>
            <person name="Hileuskaya K.S."/>
            <person name="Akhremchuk A.E."/>
            <person name="Sikolenko M.A."/>
            <person name="Valentovich L.N."/>
        </authorList>
    </citation>
    <scope>NUCLEOTIDE SEQUENCE</scope>
    <source>
        <strain evidence="2">4-3</strain>
    </source>
</reference>
<dbReference type="PANTHER" id="PTHR22642:SF2">
    <property type="entry name" value="PROTEIN LONG AFTER FAR-RED 3"/>
    <property type="match status" value="1"/>
</dbReference>
<dbReference type="AlphaFoldDB" id="A0AB39HSF0"/>
<dbReference type="Gene3D" id="2.30.40.10">
    <property type="entry name" value="Urease, subunit C, domain 1"/>
    <property type="match status" value="1"/>
</dbReference>
<dbReference type="Pfam" id="PF07969">
    <property type="entry name" value="Amidohydro_3"/>
    <property type="match status" value="1"/>
</dbReference>
<keyword evidence="2" id="KW-0378">Hydrolase</keyword>
<dbReference type="Gene3D" id="3.10.310.70">
    <property type="match status" value="1"/>
</dbReference>
<organism evidence="2">
    <name type="scientific">Ornithinibacillus sp. 4-3</name>
    <dbReference type="NCBI Taxonomy" id="3231488"/>
    <lineage>
        <taxon>Bacteria</taxon>
        <taxon>Bacillati</taxon>
        <taxon>Bacillota</taxon>
        <taxon>Bacilli</taxon>
        <taxon>Bacillales</taxon>
        <taxon>Bacillaceae</taxon>
        <taxon>Ornithinibacillus</taxon>
    </lineage>
</organism>
<dbReference type="InterPro" id="IPR013108">
    <property type="entry name" value="Amidohydro_3"/>
</dbReference>
<dbReference type="CDD" id="cd01300">
    <property type="entry name" value="YtcJ_like"/>
    <property type="match status" value="1"/>
</dbReference>
<dbReference type="EC" id="3.5.-.-" evidence="2"/>
<feature type="domain" description="Amidohydrolase 3" evidence="1">
    <location>
        <begin position="55"/>
        <end position="542"/>
    </location>
</feature>
<dbReference type="SUPFAM" id="SSF51338">
    <property type="entry name" value="Composite domain of metallo-dependent hydrolases"/>
    <property type="match status" value="1"/>
</dbReference>
<evidence type="ECO:0000259" key="1">
    <source>
        <dbReference type="Pfam" id="PF07969"/>
    </source>
</evidence>
<accession>A0AB39HSF0</accession>
<dbReference type="InterPro" id="IPR033932">
    <property type="entry name" value="YtcJ-like"/>
</dbReference>
<dbReference type="GO" id="GO:0016810">
    <property type="term" value="F:hydrolase activity, acting on carbon-nitrogen (but not peptide) bonds"/>
    <property type="evidence" value="ECO:0007669"/>
    <property type="project" value="InterPro"/>
</dbReference>
<gene>
    <name evidence="2" type="ORF">AB4Y30_17075</name>
</gene>
<protein>
    <submittedName>
        <fullName evidence="2">Amidohydrolase</fullName>
        <ecNumber evidence="2">3.5.-.-</ecNumber>
    </submittedName>
</protein>
<sequence>MVYADVIITNANVITLDKKSSRAGSVAIKDGLISGIWQDKEPPRGEIEDIENLTIIDAEGGTLIPGFIDTHTHLGGYGLQKKHVNCGSPLNKSIADIQKRIADKVANTPAGEWIIGYAYDDTLLADKRHPNRADLDKIAPNHPVHINHISGHFGVINSKGLEVAGMDDSVKDPEGGHFGRDEAGSLDGVLYETANLVIRKFLPSSTLEEYVKQIGEGAKDYLAQGITTANDAAIRDELDLQAHIAAAKQQVNPMHMRLMIMHDMLRNHDLFKEKTAEEVDHYLDEHSEGRVRLDSAKMFQDGSIQGLTGALREPYHTDSDLYGDFIFDQSFLNEEVAHLHRRGFRMAIHGNGDRAIGSILDAYELAIAKYPRTDHRHRIEHVQTATVADLDRMQRLQVAGSFFINHVYYWGDRHKALFLGPDRARRISPLAEAQERNLLFTLHSDCPVTPVSPLFSIWAAVNRVTREGHVLGPEQRIDVETALRTMTIDGAKLNFNEDIAGSIEVGKQADLALLGADPTAINPMEIIDVPVLKTIIGGKVVFEK</sequence>
<evidence type="ECO:0000313" key="2">
    <source>
        <dbReference type="EMBL" id="XDK32698.1"/>
    </source>
</evidence>
<dbReference type="PANTHER" id="PTHR22642">
    <property type="entry name" value="IMIDAZOLONEPROPIONASE"/>
    <property type="match status" value="1"/>
</dbReference>
<proteinExistence type="predicted"/>
<name>A0AB39HSF0_9BACI</name>
<dbReference type="Gene3D" id="3.20.20.140">
    <property type="entry name" value="Metal-dependent hydrolases"/>
    <property type="match status" value="1"/>
</dbReference>
<dbReference type="InterPro" id="IPR011059">
    <property type="entry name" value="Metal-dep_hydrolase_composite"/>
</dbReference>
<dbReference type="SUPFAM" id="SSF51556">
    <property type="entry name" value="Metallo-dependent hydrolases"/>
    <property type="match status" value="1"/>
</dbReference>
<dbReference type="InterPro" id="IPR032466">
    <property type="entry name" value="Metal_Hydrolase"/>
</dbReference>